<name>A0A518BZB7_9BACT</name>
<dbReference type="AlphaFoldDB" id="A0A518BZB7"/>
<dbReference type="RefSeq" id="WP_145446483.1">
    <property type="nucleotide sequence ID" value="NZ_CP036280.1"/>
</dbReference>
<gene>
    <name evidence="1" type="ORF">Pan265_21730</name>
</gene>
<evidence type="ECO:0000313" key="2">
    <source>
        <dbReference type="Proteomes" id="UP000320386"/>
    </source>
</evidence>
<dbReference type="PROSITE" id="PS51257">
    <property type="entry name" value="PROKAR_LIPOPROTEIN"/>
    <property type="match status" value="1"/>
</dbReference>
<dbReference type="KEGG" id="mcad:Pan265_21730"/>
<reference evidence="1 2" key="1">
    <citation type="submission" date="2019-02" db="EMBL/GenBank/DDBJ databases">
        <title>Deep-cultivation of Planctomycetes and their phenomic and genomic characterization uncovers novel biology.</title>
        <authorList>
            <person name="Wiegand S."/>
            <person name="Jogler M."/>
            <person name="Boedeker C."/>
            <person name="Pinto D."/>
            <person name="Vollmers J."/>
            <person name="Rivas-Marin E."/>
            <person name="Kohn T."/>
            <person name="Peeters S.H."/>
            <person name="Heuer A."/>
            <person name="Rast P."/>
            <person name="Oberbeckmann S."/>
            <person name="Bunk B."/>
            <person name="Jeske O."/>
            <person name="Meyerdierks A."/>
            <person name="Storesund J.E."/>
            <person name="Kallscheuer N."/>
            <person name="Luecker S."/>
            <person name="Lage O.M."/>
            <person name="Pohl T."/>
            <person name="Merkel B.J."/>
            <person name="Hornburger P."/>
            <person name="Mueller R.-W."/>
            <person name="Bruemmer F."/>
            <person name="Labrenz M."/>
            <person name="Spormann A.M."/>
            <person name="Op den Camp H."/>
            <person name="Overmann J."/>
            <person name="Amann R."/>
            <person name="Jetten M.S.M."/>
            <person name="Mascher T."/>
            <person name="Medema M.H."/>
            <person name="Devos D.P."/>
            <person name="Kaster A.-K."/>
            <person name="Ovreas L."/>
            <person name="Rohde M."/>
            <person name="Galperin M.Y."/>
            <person name="Jogler C."/>
        </authorList>
    </citation>
    <scope>NUCLEOTIDE SEQUENCE [LARGE SCALE GENOMIC DNA]</scope>
    <source>
        <strain evidence="1 2">Pan265</strain>
    </source>
</reference>
<accession>A0A518BZB7</accession>
<evidence type="ECO:0000313" key="1">
    <source>
        <dbReference type="EMBL" id="QDU72309.1"/>
    </source>
</evidence>
<keyword evidence="2" id="KW-1185">Reference proteome</keyword>
<proteinExistence type="predicted"/>
<organism evidence="1 2">
    <name type="scientific">Mucisphaera calidilacus</name>
    <dbReference type="NCBI Taxonomy" id="2527982"/>
    <lineage>
        <taxon>Bacteria</taxon>
        <taxon>Pseudomonadati</taxon>
        <taxon>Planctomycetota</taxon>
        <taxon>Phycisphaerae</taxon>
        <taxon>Phycisphaerales</taxon>
        <taxon>Phycisphaeraceae</taxon>
        <taxon>Mucisphaera</taxon>
    </lineage>
</organism>
<sequence>MRTLSSITLAVLFLGLTGCTGNASKPRFDAALLSFEPGRSDFAHFALGSGDALGMWKQGVPRLALSDIHGRQQIDQLARDAAARVLEDLYAVEPMTARDLREALHPGATP</sequence>
<protein>
    <submittedName>
        <fullName evidence="1">Uncharacterized protein</fullName>
    </submittedName>
</protein>
<dbReference type="Proteomes" id="UP000320386">
    <property type="component" value="Chromosome"/>
</dbReference>
<dbReference type="EMBL" id="CP036280">
    <property type="protein sequence ID" value="QDU72309.1"/>
    <property type="molecule type" value="Genomic_DNA"/>
</dbReference>